<feature type="compositionally biased region" description="Polar residues" evidence="1">
    <location>
        <begin position="1"/>
        <end position="20"/>
    </location>
</feature>
<keyword evidence="3" id="KW-1185">Reference proteome</keyword>
<feature type="compositionally biased region" description="Low complexity" evidence="1">
    <location>
        <begin position="130"/>
        <end position="151"/>
    </location>
</feature>
<dbReference type="EMBL" id="NHSJ01000053">
    <property type="protein sequence ID" value="PPQ31656.1"/>
    <property type="molecule type" value="Genomic_DNA"/>
</dbReference>
<feature type="compositionally biased region" description="Low complexity" evidence="1">
    <location>
        <begin position="70"/>
        <end position="84"/>
    </location>
</feature>
<evidence type="ECO:0000313" key="2">
    <source>
        <dbReference type="EMBL" id="PPQ31656.1"/>
    </source>
</evidence>
<evidence type="ECO:0000256" key="1">
    <source>
        <dbReference type="SAM" id="MobiDB-lite"/>
    </source>
</evidence>
<name>A0A2S6NAM0_9HYPH</name>
<feature type="region of interest" description="Disordered" evidence="1">
    <location>
        <begin position="1"/>
        <end position="168"/>
    </location>
</feature>
<proteinExistence type="predicted"/>
<feature type="compositionally biased region" description="Low complexity" evidence="1">
    <location>
        <begin position="44"/>
        <end position="56"/>
    </location>
</feature>
<accession>A0A2S6NAM0</accession>
<dbReference type="Proteomes" id="UP000239089">
    <property type="component" value="Unassembled WGS sequence"/>
</dbReference>
<evidence type="ECO:0000313" key="3">
    <source>
        <dbReference type="Proteomes" id="UP000239089"/>
    </source>
</evidence>
<organism evidence="2 3">
    <name type="scientific">Rhodoblastus sphagnicola</name>
    <dbReference type="NCBI Taxonomy" id="333368"/>
    <lineage>
        <taxon>Bacteria</taxon>
        <taxon>Pseudomonadati</taxon>
        <taxon>Pseudomonadota</taxon>
        <taxon>Alphaproteobacteria</taxon>
        <taxon>Hyphomicrobiales</taxon>
        <taxon>Rhodoblastaceae</taxon>
        <taxon>Rhodoblastus</taxon>
    </lineage>
</organism>
<protein>
    <submittedName>
        <fullName evidence="2">Uncharacterized protein</fullName>
    </submittedName>
</protein>
<dbReference type="RefSeq" id="WP_104507402.1">
    <property type="nucleotide sequence ID" value="NZ_JACIGC010000024.1"/>
</dbReference>
<comment type="caution">
    <text evidence="2">The sequence shown here is derived from an EMBL/GenBank/DDBJ whole genome shotgun (WGS) entry which is preliminary data.</text>
</comment>
<gene>
    <name evidence="2" type="ORF">CCR94_08250</name>
</gene>
<reference evidence="2 3" key="1">
    <citation type="journal article" date="2018" name="Arch. Microbiol.">
        <title>New insights into the metabolic potential of the phototrophic purple bacterium Rhodopila globiformis DSM 161(T) from its draft genome sequence and evidence for a vanadium-dependent nitrogenase.</title>
        <authorList>
            <person name="Imhoff J.F."/>
            <person name="Rahn T."/>
            <person name="Kunzel S."/>
            <person name="Neulinger S.C."/>
        </authorList>
    </citation>
    <scope>NUCLEOTIDE SEQUENCE [LARGE SCALE GENOMIC DNA]</scope>
    <source>
        <strain evidence="2 3">DSM 16996</strain>
    </source>
</reference>
<dbReference type="OrthoDB" id="8471593at2"/>
<sequence>MTDDTQATDPTSDSDPTASATPALAETSAPELKVNTKKAGRGGASSAKVAKVAKSPKATRARKVAKAEEAVATVPEEAAEPVAKAAKKRSPARAAKSAKPARVTKTVKAAKPVKSGGSGKRAKPEKVAKPARVANAASKAAKAAPSTLAKRPAPAASKGRGDNSRYTTNELNSAARKARLTIEFTPTVAKPATIGRGPAKEFKVDVIVANLRGSNGDLIRDRGPGTPFYNDAESLAAVEIFEKFRGRTFHNKLKVEIL</sequence>
<feature type="compositionally biased region" description="Low complexity" evidence="1">
    <location>
        <begin position="92"/>
        <end position="114"/>
    </location>
</feature>
<dbReference type="AlphaFoldDB" id="A0A2S6NAM0"/>